<dbReference type="SUPFAM" id="SSF48452">
    <property type="entry name" value="TPR-like"/>
    <property type="match status" value="2"/>
</dbReference>
<dbReference type="EMBL" id="QFPO01000004">
    <property type="protein sequence ID" value="PZQ17389.1"/>
    <property type="molecule type" value="Genomic_DNA"/>
</dbReference>
<feature type="domain" description="Protein kinase" evidence="7">
    <location>
        <begin position="76"/>
        <end position="330"/>
    </location>
</feature>
<keyword evidence="6" id="KW-0472">Membrane</keyword>
<dbReference type="SMART" id="SM00220">
    <property type="entry name" value="S_TKc"/>
    <property type="match status" value="1"/>
</dbReference>
<dbReference type="PANTHER" id="PTHR43289:SF34">
    <property type="entry name" value="SERINE_THREONINE-PROTEIN KINASE YBDM-RELATED"/>
    <property type="match status" value="1"/>
</dbReference>
<reference evidence="8 9" key="1">
    <citation type="submission" date="2017-08" db="EMBL/GenBank/DDBJ databases">
        <title>Infants hospitalized years apart are colonized by the same room-sourced microbial strains.</title>
        <authorList>
            <person name="Brooks B."/>
            <person name="Olm M.R."/>
            <person name="Firek B.A."/>
            <person name="Baker R."/>
            <person name="Thomas B.C."/>
            <person name="Morowitz M.J."/>
            <person name="Banfield J.F."/>
        </authorList>
    </citation>
    <scope>NUCLEOTIDE SEQUENCE [LARGE SCALE GENOMIC DNA]</scope>
    <source>
        <strain evidence="8">S2_005_003_R2_42</strain>
    </source>
</reference>
<dbReference type="PROSITE" id="PS00107">
    <property type="entry name" value="PROTEIN_KINASE_ATP"/>
    <property type="match status" value="1"/>
</dbReference>
<keyword evidence="4 5" id="KW-0067">ATP-binding</keyword>
<dbReference type="PROSITE" id="PS50011">
    <property type="entry name" value="PROTEIN_KINASE_DOM"/>
    <property type="match status" value="1"/>
</dbReference>
<dbReference type="Pfam" id="PF00069">
    <property type="entry name" value="Pkinase"/>
    <property type="match status" value="1"/>
</dbReference>
<dbReference type="CDD" id="cd14014">
    <property type="entry name" value="STKc_PknB_like"/>
    <property type="match status" value="1"/>
</dbReference>
<dbReference type="GO" id="GO:0005524">
    <property type="term" value="F:ATP binding"/>
    <property type="evidence" value="ECO:0007669"/>
    <property type="project" value="UniProtKB-UniRule"/>
</dbReference>
<evidence type="ECO:0000259" key="7">
    <source>
        <dbReference type="PROSITE" id="PS50011"/>
    </source>
</evidence>
<dbReference type="InterPro" id="IPR017441">
    <property type="entry name" value="Protein_kinase_ATP_BS"/>
</dbReference>
<evidence type="ECO:0000256" key="3">
    <source>
        <dbReference type="ARBA" id="ARBA00022777"/>
    </source>
</evidence>
<evidence type="ECO:0000256" key="2">
    <source>
        <dbReference type="ARBA" id="ARBA00022741"/>
    </source>
</evidence>
<dbReference type="Proteomes" id="UP000249046">
    <property type="component" value="Unassembled WGS sequence"/>
</dbReference>
<proteinExistence type="predicted"/>
<feature type="binding site" evidence="5">
    <location>
        <position position="107"/>
    </location>
    <ligand>
        <name>ATP</name>
        <dbReference type="ChEBI" id="CHEBI:30616"/>
    </ligand>
</feature>
<name>A0A2W5KMY0_9GAMM</name>
<keyword evidence="3" id="KW-0418">Kinase</keyword>
<dbReference type="InterPro" id="IPR019734">
    <property type="entry name" value="TPR_rpt"/>
</dbReference>
<comment type="caution">
    <text evidence="8">The sequence shown here is derived from an EMBL/GenBank/DDBJ whole genome shotgun (WGS) entry which is preliminary data.</text>
</comment>
<dbReference type="SUPFAM" id="SSF56112">
    <property type="entry name" value="Protein kinase-like (PK-like)"/>
    <property type="match status" value="1"/>
</dbReference>
<dbReference type="PANTHER" id="PTHR43289">
    <property type="entry name" value="MITOGEN-ACTIVATED PROTEIN KINASE KINASE KINASE 20-RELATED"/>
    <property type="match status" value="1"/>
</dbReference>
<evidence type="ECO:0000256" key="6">
    <source>
        <dbReference type="SAM" id="Phobius"/>
    </source>
</evidence>
<sequence length="916" mass="99549">MTRSPLDRYAAHFERLRLLAPEARDQAMDALSLDAEEREQLRRMLAADAEDDAIEATIAAGAVRLRRAGDGRLGAWRLLREIGAGGMGTVFLAERDDGSFSQQVAIKLLRGFPTEDGMRRLRQERRILATLDHPHIARLLDGGESADGQPWLAIEYVDGVGLLDYVRRAAPTLDARLLLFRAMLDAVEHAHQRLVIHRDLKPANVAVTHQGVVKLLDFGIARLVESGDSARRETSTRVFSQGYASPEQRAGAPITTASDIYSLGVLLREMLTGQREARGDGEPSVPPLPLDIELAGVIAKACAERPEDRYAGAAQLREDIDRYREGRPVLAAALTRRRRLSKFVARHRLAVTLALAALVTLAAFVVGLERERQRAREAEAGAQRALAASERDAATARASLEFLTAAFTAASPDQAMSQQVSVRDLLDAARAQLDREGAHTELRQSMQRLLSGLYNQLGEVSTALDLMQRGVDGVVPRDGAEALRLAEDYDELASLRGQRFDGPGALAAAERAAAWRAQYAPDDPLQRMRSLHTLAMAHHRGGDNDRAVALLRESLALAKARDVHDADVLIQASATLASLLGARSECDEALAVTAEGWRQGAERAADSPDRVLLMRAEALALSACGRLDEAESRLREAMAVQERVIGPGGARMMLLANDLALVLNDLGRYQEAVQMLARSEALTAEIDLGPADVAISLGNRGGLLENAGDYPGALAAFAAARERLDAGGVEADSDVRRRIERSEARTIGIAGRHAEARRRLEDLRARAARLDGLDSAEYALLTLQLAMLATRMHTPEEGLAWLDEARRRFGALVPPTHPVFAHLHRASAAFAIQRGDYAQAERDLDTAIAAFSDGQTLPIDLAVARAEMANLRLRQGRPDHARQLLAQALPVLRASLLPEAINRVPAERLARQLGGL</sequence>
<evidence type="ECO:0000313" key="9">
    <source>
        <dbReference type="Proteomes" id="UP000249046"/>
    </source>
</evidence>
<dbReference type="InterPro" id="IPR011990">
    <property type="entry name" value="TPR-like_helical_dom_sf"/>
</dbReference>
<evidence type="ECO:0000313" key="8">
    <source>
        <dbReference type="EMBL" id="PZQ17389.1"/>
    </source>
</evidence>
<dbReference type="InterPro" id="IPR011009">
    <property type="entry name" value="Kinase-like_dom_sf"/>
</dbReference>
<keyword evidence="6" id="KW-1133">Transmembrane helix</keyword>
<dbReference type="AlphaFoldDB" id="A0A2W5KMY0"/>
<dbReference type="GO" id="GO:0004674">
    <property type="term" value="F:protein serine/threonine kinase activity"/>
    <property type="evidence" value="ECO:0007669"/>
    <property type="project" value="TreeGrafter"/>
</dbReference>
<keyword evidence="2 5" id="KW-0547">Nucleotide-binding</keyword>
<dbReference type="SMART" id="SM00028">
    <property type="entry name" value="TPR"/>
    <property type="match status" value="6"/>
</dbReference>
<dbReference type="Pfam" id="PF13424">
    <property type="entry name" value="TPR_12"/>
    <property type="match status" value="1"/>
</dbReference>
<feature type="transmembrane region" description="Helical" evidence="6">
    <location>
        <begin position="349"/>
        <end position="368"/>
    </location>
</feature>
<accession>A0A2W5KMY0</accession>
<evidence type="ECO:0000256" key="1">
    <source>
        <dbReference type="ARBA" id="ARBA00022679"/>
    </source>
</evidence>
<dbReference type="Gene3D" id="1.10.510.10">
    <property type="entry name" value="Transferase(Phosphotransferase) domain 1"/>
    <property type="match status" value="1"/>
</dbReference>
<gene>
    <name evidence="8" type="ORF">DI564_06165</name>
</gene>
<dbReference type="Pfam" id="PF13374">
    <property type="entry name" value="TPR_10"/>
    <property type="match status" value="1"/>
</dbReference>
<protein>
    <recommendedName>
        <fullName evidence="7">Protein kinase domain-containing protein</fullName>
    </recommendedName>
</protein>
<evidence type="ECO:0000256" key="5">
    <source>
        <dbReference type="PROSITE-ProRule" id="PRU10141"/>
    </source>
</evidence>
<keyword evidence="6" id="KW-0812">Transmembrane</keyword>
<organism evidence="8 9">
    <name type="scientific">Rhodanobacter denitrificans</name>
    <dbReference type="NCBI Taxonomy" id="666685"/>
    <lineage>
        <taxon>Bacteria</taxon>
        <taxon>Pseudomonadati</taxon>
        <taxon>Pseudomonadota</taxon>
        <taxon>Gammaproteobacteria</taxon>
        <taxon>Lysobacterales</taxon>
        <taxon>Rhodanobacteraceae</taxon>
        <taxon>Rhodanobacter</taxon>
    </lineage>
</organism>
<dbReference type="Gene3D" id="3.30.200.20">
    <property type="entry name" value="Phosphorylase Kinase, domain 1"/>
    <property type="match status" value="1"/>
</dbReference>
<dbReference type="Gene3D" id="1.25.40.10">
    <property type="entry name" value="Tetratricopeptide repeat domain"/>
    <property type="match status" value="3"/>
</dbReference>
<keyword evidence="1" id="KW-0808">Transferase</keyword>
<dbReference type="InterPro" id="IPR000719">
    <property type="entry name" value="Prot_kinase_dom"/>
</dbReference>
<evidence type="ECO:0000256" key="4">
    <source>
        <dbReference type="ARBA" id="ARBA00022840"/>
    </source>
</evidence>